<dbReference type="UniPathway" id="UPA00061">
    <property type="reaction ID" value="UER00516"/>
</dbReference>
<evidence type="ECO:0000256" key="6">
    <source>
        <dbReference type="ARBA" id="ARBA00022676"/>
    </source>
</evidence>
<name>A0A2V0NM61_9CHLO</name>
<comment type="similarity">
    <text evidence="2">Belongs to the CobT family.</text>
</comment>
<dbReference type="InParanoid" id="A0A2V0NM61"/>
<evidence type="ECO:0000256" key="8">
    <source>
        <dbReference type="ARBA" id="ARBA00030686"/>
    </source>
</evidence>
<organism evidence="11 12">
    <name type="scientific">Raphidocelis subcapitata</name>
    <dbReference type="NCBI Taxonomy" id="307507"/>
    <lineage>
        <taxon>Eukaryota</taxon>
        <taxon>Viridiplantae</taxon>
        <taxon>Chlorophyta</taxon>
        <taxon>core chlorophytes</taxon>
        <taxon>Chlorophyceae</taxon>
        <taxon>CS clade</taxon>
        <taxon>Sphaeropleales</taxon>
        <taxon>Selenastraceae</taxon>
        <taxon>Raphidocelis</taxon>
    </lineage>
</organism>
<dbReference type="STRING" id="307507.A0A2V0NM61"/>
<keyword evidence="12" id="KW-1185">Reference proteome</keyword>
<evidence type="ECO:0000313" key="12">
    <source>
        <dbReference type="Proteomes" id="UP000247498"/>
    </source>
</evidence>
<reference evidence="11 12" key="1">
    <citation type="journal article" date="2018" name="Sci. Rep.">
        <title>Raphidocelis subcapitata (=Pseudokirchneriella subcapitata) provides an insight into genome evolution and environmental adaptations in the Sphaeropleales.</title>
        <authorList>
            <person name="Suzuki S."/>
            <person name="Yamaguchi H."/>
            <person name="Nakajima N."/>
            <person name="Kawachi M."/>
        </authorList>
    </citation>
    <scope>NUCLEOTIDE SEQUENCE [LARGE SCALE GENOMIC DNA]</scope>
    <source>
        <strain evidence="11 12">NIES-35</strain>
    </source>
</reference>
<keyword evidence="5" id="KW-0169">Cobalamin biosynthesis</keyword>
<dbReference type="GO" id="GO:0008939">
    <property type="term" value="F:nicotinate-nucleotide-dimethylbenzimidazole phosphoribosyltransferase activity"/>
    <property type="evidence" value="ECO:0007669"/>
    <property type="project" value="UniProtKB-EC"/>
</dbReference>
<evidence type="ECO:0000256" key="5">
    <source>
        <dbReference type="ARBA" id="ARBA00022573"/>
    </source>
</evidence>
<gene>
    <name evidence="11" type="ORF">Rsub_01271</name>
</gene>
<dbReference type="Gene3D" id="1.10.1610.10">
    <property type="match status" value="2"/>
</dbReference>
<dbReference type="EMBL" id="BDRX01000005">
    <property type="protein sequence ID" value="GBF88556.1"/>
    <property type="molecule type" value="Genomic_DNA"/>
</dbReference>
<evidence type="ECO:0000256" key="9">
    <source>
        <dbReference type="ARBA" id="ARBA00047340"/>
    </source>
</evidence>
<keyword evidence="7 11" id="KW-0808">Transferase</keyword>
<dbReference type="InterPro" id="IPR023195">
    <property type="entry name" value="Nict_dMeBzImd_PRibTrfase_N"/>
</dbReference>
<feature type="region of interest" description="Disordered" evidence="10">
    <location>
        <begin position="106"/>
        <end position="151"/>
    </location>
</feature>
<evidence type="ECO:0000256" key="1">
    <source>
        <dbReference type="ARBA" id="ARBA00005049"/>
    </source>
</evidence>
<dbReference type="PANTHER" id="PTHR43463">
    <property type="entry name" value="NICOTINATE-NUCLEOTIDE--DIMETHYLBENZIMIDAZOLE PHOSPHORIBOSYLTRANSFERASE"/>
    <property type="match status" value="1"/>
</dbReference>
<dbReference type="EC" id="2.4.2.21" evidence="3"/>
<dbReference type="SUPFAM" id="SSF52733">
    <property type="entry name" value="Nicotinate mononucleotide:5,6-dimethylbenzimidazole phosphoribosyltransferase (CobT)"/>
    <property type="match status" value="3"/>
</dbReference>
<comment type="catalytic activity">
    <reaction evidence="9">
        <text>5,6-dimethylbenzimidazole + nicotinate beta-D-ribonucleotide = alpha-ribazole 5'-phosphate + nicotinate + H(+)</text>
        <dbReference type="Rhea" id="RHEA:11196"/>
        <dbReference type="ChEBI" id="CHEBI:15378"/>
        <dbReference type="ChEBI" id="CHEBI:15890"/>
        <dbReference type="ChEBI" id="CHEBI:32544"/>
        <dbReference type="ChEBI" id="CHEBI:57502"/>
        <dbReference type="ChEBI" id="CHEBI:57918"/>
        <dbReference type="EC" id="2.4.2.21"/>
    </reaction>
</comment>
<dbReference type="Pfam" id="PF02277">
    <property type="entry name" value="DBI_PRT"/>
    <property type="match status" value="2"/>
</dbReference>
<sequence length="427" mass="41040">MRAAARAAMDGKAKPPGSMGLLEDWAVRLAELQGTLAPRVATCCLLLFAADHGVTREQPAVSAYPREVTPAMFGAIARGQAVSSALCRANSIHLEVVDVGIDIEGDEEAQGPGKHADAEAGAGAGAGAPGAGPAGAAAEGEAAAATARGGERPRPLLTAVRARVARGSASFLSGPAMTEGECEAAIQAGAAAVARACERAAAEAAEADAAAAEAAAAALLAAGVDDDCGTPAAAAPWRGLALGVGELGIGNTTAAAALVAALTGARPAAVVGRGTGVGDAGLAAKTAAVAAALAANAALIKEGGALCALRAVGGLELAAMTGAYLEAGRRRLPVVVDGFISGAAALAAARHDPSILPCLFASHASAEAGAAAVLEALGLRAPLHMGMRLGEGTGAALALPLLRSAAALMTDVASLAEVMAAGGAGPA</sequence>
<evidence type="ECO:0000313" key="11">
    <source>
        <dbReference type="EMBL" id="GBF88556.1"/>
    </source>
</evidence>
<dbReference type="Gene3D" id="3.40.50.10210">
    <property type="match status" value="2"/>
</dbReference>
<dbReference type="InterPro" id="IPR036087">
    <property type="entry name" value="Nict_dMeBzImd_PRibTrfase_sf"/>
</dbReference>
<evidence type="ECO:0000256" key="2">
    <source>
        <dbReference type="ARBA" id="ARBA00007110"/>
    </source>
</evidence>
<evidence type="ECO:0000256" key="4">
    <source>
        <dbReference type="ARBA" id="ARBA00015486"/>
    </source>
</evidence>
<evidence type="ECO:0000256" key="3">
    <source>
        <dbReference type="ARBA" id="ARBA00011991"/>
    </source>
</evidence>
<feature type="compositionally biased region" description="Low complexity" evidence="10">
    <location>
        <begin position="134"/>
        <end position="148"/>
    </location>
</feature>
<protein>
    <recommendedName>
        <fullName evidence="4">Nicotinate-nucleotide--dimethylbenzimidazole phosphoribosyltransferase</fullName>
        <ecNumber evidence="3">2.4.2.21</ecNumber>
    </recommendedName>
    <alternativeName>
        <fullName evidence="8">N(1)-alpha-phosphoribosyltransferase</fullName>
    </alternativeName>
</protein>
<dbReference type="PANTHER" id="PTHR43463:SF1">
    <property type="entry name" value="NICOTINATE-NUCLEOTIDE--DIMETHYLBENZIMIDAZOLE PHOSPHORIBOSYLTRANSFERASE"/>
    <property type="match status" value="1"/>
</dbReference>
<keyword evidence="6 11" id="KW-0328">Glycosyltransferase</keyword>
<accession>A0A2V0NM61</accession>
<dbReference type="Proteomes" id="UP000247498">
    <property type="component" value="Unassembled WGS sequence"/>
</dbReference>
<comment type="pathway">
    <text evidence="1">Nucleoside biosynthesis; alpha-ribazole biosynthesis; alpha-ribazole from 5,6-dimethylbenzimidazole: step 1/2.</text>
</comment>
<comment type="caution">
    <text evidence="11">The sequence shown here is derived from an EMBL/GenBank/DDBJ whole genome shotgun (WGS) entry which is preliminary data.</text>
</comment>
<proteinExistence type="inferred from homology"/>
<dbReference type="InterPro" id="IPR003200">
    <property type="entry name" value="Nict_dMeBzImd_PRibTrfase"/>
</dbReference>
<dbReference type="OrthoDB" id="2157177at2759"/>
<dbReference type="AlphaFoldDB" id="A0A2V0NM61"/>
<dbReference type="CDD" id="cd02439">
    <property type="entry name" value="DMB-PRT_CobT"/>
    <property type="match status" value="1"/>
</dbReference>
<evidence type="ECO:0000256" key="10">
    <source>
        <dbReference type="SAM" id="MobiDB-lite"/>
    </source>
</evidence>
<feature type="compositionally biased region" description="Gly residues" evidence="10">
    <location>
        <begin position="122"/>
        <end position="133"/>
    </location>
</feature>
<evidence type="ECO:0000256" key="7">
    <source>
        <dbReference type="ARBA" id="ARBA00022679"/>
    </source>
</evidence>